<sequence>MMTGAATRERGKRLVRGAASDERSKMNSLWAQREMKREIISPCSTPSLRHHPRRHHRRRNFHFSPSHALSQSPVTTAVIFVDKTDCNDAVVVKTGLRREGEEDFGGDAFRSERISSVVTTMVTVTDKNDGVCDGGGCGGDD</sequence>
<feature type="region of interest" description="Disordered" evidence="1">
    <location>
        <begin position="1"/>
        <end position="20"/>
    </location>
</feature>
<evidence type="ECO:0000313" key="3">
    <source>
        <dbReference type="EnsemblPlants" id="KEH32968"/>
    </source>
</evidence>
<protein>
    <submittedName>
        <fullName evidence="2 3">Uncharacterized protein</fullName>
    </submittedName>
</protein>
<dbReference type="EMBL" id="CM001219">
    <property type="protein sequence ID" value="KEH32968.1"/>
    <property type="molecule type" value="Genomic_DNA"/>
</dbReference>
<dbReference type="AlphaFoldDB" id="A0A072UV91"/>
<evidence type="ECO:0000256" key="1">
    <source>
        <dbReference type="SAM" id="MobiDB-lite"/>
    </source>
</evidence>
<dbReference type="EnsemblPlants" id="KEH32968">
    <property type="protein sequence ID" value="KEH32968"/>
    <property type="gene ID" value="MTR_3g012150"/>
</dbReference>
<name>A0A072UV91_MEDTR</name>
<proteinExistence type="predicted"/>
<reference evidence="3" key="3">
    <citation type="submission" date="2015-04" db="UniProtKB">
        <authorList>
            <consortium name="EnsemblPlants"/>
        </authorList>
    </citation>
    <scope>IDENTIFICATION</scope>
    <source>
        <strain evidence="3">cv. Jemalong A17</strain>
    </source>
</reference>
<evidence type="ECO:0000313" key="4">
    <source>
        <dbReference type="Proteomes" id="UP000002051"/>
    </source>
</evidence>
<reference evidence="2 4" key="2">
    <citation type="journal article" date="2014" name="BMC Genomics">
        <title>An improved genome release (version Mt4.0) for the model legume Medicago truncatula.</title>
        <authorList>
            <person name="Tang H."/>
            <person name="Krishnakumar V."/>
            <person name="Bidwell S."/>
            <person name="Rosen B."/>
            <person name="Chan A."/>
            <person name="Zhou S."/>
            <person name="Gentzbittel L."/>
            <person name="Childs K.L."/>
            <person name="Yandell M."/>
            <person name="Gundlach H."/>
            <person name="Mayer K.F."/>
            <person name="Schwartz D.C."/>
            <person name="Town C.D."/>
        </authorList>
    </citation>
    <scope>GENOME REANNOTATION</scope>
    <source>
        <strain evidence="2">A17</strain>
        <strain evidence="3 4">cv. Jemalong A17</strain>
    </source>
</reference>
<evidence type="ECO:0000313" key="2">
    <source>
        <dbReference type="EMBL" id="KEH32968.1"/>
    </source>
</evidence>
<keyword evidence="4" id="KW-1185">Reference proteome</keyword>
<gene>
    <name evidence="2" type="ordered locus">MTR_3g012150</name>
</gene>
<dbReference type="HOGENOM" id="CLU_1828179_0_0_1"/>
<dbReference type="Proteomes" id="UP000002051">
    <property type="component" value="Chromosome 3"/>
</dbReference>
<organism evidence="2 4">
    <name type="scientific">Medicago truncatula</name>
    <name type="common">Barrel medic</name>
    <name type="synonym">Medicago tribuloides</name>
    <dbReference type="NCBI Taxonomy" id="3880"/>
    <lineage>
        <taxon>Eukaryota</taxon>
        <taxon>Viridiplantae</taxon>
        <taxon>Streptophyta</taxon>
        <taxon>Embryophyta</taxon>
        <taxon>Tracheophyta</taxon>
        <taxon>Spermatophyta</taxon>
        <taxon>Magnoliopsida</taxon>
        <taxon>eudicotyledons</taxon>
        <taxon>Gunneridae</taxon>
        <taxon>Pentapetalae</taxon>
        <taxon>rosids</taxon>
        <taxon>fabids</taxon>
        <taxon>Fabales</taxon>
        <taxon>Fabaceae</taxon>
        <taxon>Papilionoideae</taxon>
        <taxon>50 kb inversion clade</taxon>
        <taxon>NPAAA clade</taxon>
        <taxon>Hologalegina</taxon>
        <taxon>IRL clade</taxon>
        <taxon>Trifolieae</taxon>
        <taxon>Medicago</taxon>
    </lineage>
</organism>
<reference evidence="2 4" key="1">
    <citation type="journal article" date="2011" name="Nature">
        <title>The Medicago genome provides insight into the evolution of rhizobial symbioses.</title>
        <authorList>
            <person name="Young N.D."/>
            <person name="Debelle F."/>
            <person name="Oldroyd G.E."/>
            <person name="Geurts R."/>
            <person name="Cannon S.B."/>
            <person name="Udvardi M.K."/>
            <person name="Benedito V.A."/>
            <person name="Mayer K.F."/>
            <person name="Gouzy J."/>
            <person name="Schoof H."/>
            <person name="Van de Peer Y."/>
            <person name="Proost S."/>
            <person name="Cook D.R."/>
            <person name="Meyers B.C."/>
            <person name="Spannagl M."/>
            <person name="Cheung F."/>
            <person name="De Mita S."/>
            <person name="Krishnakumar V."/>
            <person name="Gundlach H."/>
            <person name="Zhou S."/>
            <person name="Mudge J."/>
            <person name="Bharti A.K."/>
            <person name="Murray J.D."/>
            <person name="Naoumkina M.A."/>
            <person name="Rosen B."/>
            <person name="Silverstein K.A."/>
            <person name="Tang H."/>
            <person name="Rombauts S."/>
            <person name="Zhao P.X."/>
            <person name="Zhou P."/>
            <person name="Barbe V."/>
            <person name="Bardou P."/>
            <person name="Bechner M."/>
            <person name="Bellec A."/>
            <person name="Berger A."/>
            <person name="Berges H."/>
            <person name="Bidwell S."/>
            <person name="Bisseling T."/>
            <person name="Choisne N."/>
            <person name="Couloux A."/>
            <person name="Denny R."/>
            <person name="Deshpande S."/>
            <person name="Dai X."/>
            <person name="Doyle J.J."/>
            <person name="Dudez A.M."/>
            <person name="Farmer A.D."/>
            <person name="Fouteau S."/>
            <person name="Franken C."/>
            <person name="Gibelin C."/>
            <person name="Gish J."/>
            <person name="Goldstein S."/>
            <person name="Gonzalez A.J."/>
            <person name="Green P.J."/>
            <person name="Hallab A."/>
            <person name="Hartog M."/>
            <person name="Hua A."/>
            <person name="Humphray S.J."/>
            <person name="Jeong D.H."/>
            <person name="Jing Y."/>
            <person name="Jocker A."/>
            <person name="Kenton S.M."/>
            <person name="Kim D.J."/>
            <person name="Klee K."/>
            <person name="Lai H."/>
            <person name="Lang C."/>
            <person name="Lin S."/>
            <person name="Macmil S.L."/>
            <person name="Magdelenat G."/>
            <person name="Matthews L."/>
            <person name="McCorrison J."/>
            <person name="Monaghan E.L."/>
            <person name="Mun J.H."/>
            <person name="Najar F.Z."/>
            <person name="Nicholson C."/>
            <person name="Noirot C."/>
            <person name="O'Bleness M."/>
            <person name="Paule C.R."/>
            <person name="Poulain J."/>
            <person name="Prion F."/>
            <person name="Qin B."/>
            <person name="Qu C."/>
            <person name="Retzel E.F."/>
            <person name="Riddle C."/>
            <person name="Sallet E."/>
            <person name="Samain S."/>
            <person name="Samson N."/>
            <person name="Sanders I."/>
            <person name="Saurat O."/>
            <person name="Scarpelli C."/>
            <person name="Schiex T."/>
            <person name="Segurens B."/>
            <person name="Severin A.J."/>
            <person name="Sherrier D.J."/>
            <person name="Shi R."/>
            <person name="Sims S."/>
            <person name="Singer S.R."/>
            <person name="Sinharoy S."/>
            <person name="Sterck L."/>
            <person name="Viollet A."/>
            <person name="Wang B.B."/>
            <person name="Wang K."/>
            <person name="Wang M."/>
            <person name="Wang X."/>
            <person name="Warfsmann J."/>
            <person name="Weissenbach J."/>
            <person name="White D.D."/>
            <person name="White J.D."/>
            <person name="Wiley G.B."/>
            <person name="Wincker P."/>
            <person name="Xing Y."/>
            <person name="Yang L."/>
            <person name="Yao Z."/>
            <person name="Ying F."/>
            <person name="Zhai J."/>
            <person name="Zhou L."/>
            <person name="Zuber A."/>
            <person name="Denarie J."/>
            <person name="Dixon R.A."/>
            <person name="May G.D."/>
            <person name="Schwartz D.C."/>
            <person name="Rogers J."/>
            <person name="Quetier F."/>
            <person name="Town C.D."/>
            <person name="Roe B.A."/>
        </authorList>
    </citation>
    <scope>NUCLEOTIDE SEQUENCE [LARGE SCALE GENOMIC DNA]</scope>
    <source>
        <strain evidence="2">A17</strain>
        <strain evidence="3 4">cv. Jemalong A17</strain>
    </source>
</reference>
<accession>A0A072UV91</accession>